<feature type="transmembrane region" description="Helical" evidence="3">
    <location>
        <begin position="99"/>
        <end position="117"/>
    </location>
</feature>
<dbReference type="RefSeq" id="WP_208017468.1">
    <property type="nucleotide sequence ID" value="NZ_JAGDQJ010000011.1"/>
</dbReference>
<feature type="transmembrane region" description="Helical" evidence="3">
    <location>
        <begin position="124"/>
        <end position="142"/>
    </location>
</feature>
<keyword evidence="6" id="KW-1185">Reference proteome</keyword>
<feature type="transmembrane region" description="Helical" evidence="3">
    <location>
        <begin position="214"/>
        <end position="235"/>
    </location>
</feature>
<comment type="caution">
    <text evidence="5">The sequence shown here is derived from an EMBL/GenBank/DDBJ whole genome shotgun (WGS) entry which is preliminary data.</text>
</comment>
<reference evidence="5 6" key="1">
    <citation type="submission" date="2021-03" db="EMBL/GenBank/DDBJ databases">
        <title>Identification of novel Bacillus strains.</title>
        <authorList>
            <person name="Xiao Z."/>
            <person name="Li Y."/>
            <person name="Shen J."/>
        </authorList>
    </citation>
    <scope>NUCLEOTIDE SEQUENCE [LARGE SCALE GENOMIC DNA]</scope>
    <source>
        <strain evidence="5 6">SY8</strain>
    </source>
</reference>
<feature type="transmembrane region" description="Helical" evidence="3">
    <location>
        <begin position="148"/>
        <end position="169"/>
    </location>
</feature>
<dbReference type="PANTHER" id="PTHR12715">
    <property type="entry name" value="TRANSPORTER, DRUG/METABOLITE EXPORTER FAMILY"/>
    <property type="match status" value="1"/>
</dbReference>
<accession>A0ABS3NXD0</accession>
<evidence type="ECO:0000313" key="5">
    <source>
        <dbReference type="EMBL" id="MBO1625520.1"/>
    </source>
</evidence>
<sequence>MKYSEWNFRILFSHCITIVLWGSAFPGIRVGLEAYTPEHLTLLRLLIASFALVILAVIRRMRLPELKDIPVIFILGGFGFTVYHITLNYGEKSVSAGPASLIVSVTPIITAVLALIFFREKFKLWGWIGGAVSFIGVALISISTGDELGFNTGILLILIAAISESLFFVFQKPFLKKYGSLPFTVYTIWAGTVLMLIFLPGLGSEIVKAPIEVTLSAVYLGLFPTVLPYIALAYITSHGGASEATSSLYLTPAFACFISWIWLGEVPNMLSILGGVITIFGVVLAHIKNEKGHYIRIERTNDVNKSHSMF</sequence>
<dbReference type="InterPro" id="IPR052756">
    <property type="entry name" value="Alkyne_AA_exporter"/>
</dbReference>
<evidence type="ECO:0000256" key="2">
    <source>
        <dbReference type="ARBA" id="ARBA00007362"/>
    </source>
</evidence>
<evidence type="ECO:0000256" key="1">
    <source>
        <dbReference type="ARBA" id="ARBA00004127"/>
    </source>
</evidence>
<comment type="subcellular location">
    <subcellularLocation>
        <location evidence="1">Endomembrane system</location>
        <topology evidence="1">Multi-pass membrane protein</topology>
    </subcellularLocation>
</comment>
<dbReference type="PANTHER" id="PTHR12715:SF4">
    <property type="entry name" value="EAMA DOMAIN-CONTAINING PROTEIN"/>
    <property type="match status" value="1"/>
</dbReference>
<evidence type="ECO:0000256" key="3">
    <source>
        <dbReference type="SAM" id="Phobius"/>
    </source>
</evidence>
<name>A0ABS3NXD0_9BACI</name>
<gene>
    <name evidence="5" type="ORF">J4P90_09720</name>
</gene>
<comment type="similarity">
    <text evidence="2">Belongs to the EamA transporter family.</text>
</comment>
<dbReference type="Pfam" id="PF00892">
    <property type="entry name" value="EamA"/>
    <property type="match status" value="2"/>
</dbReference>
<feature type="transmembrane region" description="Helical" evidence="3">
    <location>
        <begin position="247"/>
        <end position="263"/>
    </location>
</feature>
<dbReference type="EMBL" id="JAGDQJ010000011">
    <property type="protein sequence ID" value="MBO1625520.1"/>
    <property type="molecule type" value="Genomic_DNA"/>
</dbReference>
<feature type="domain" description="EamA" evidence="4">
    <location>
        <begin position="15"/>
        <end position="141"/>
    </location>
</feature>
<proteinExistence type="inferred from homology"/>
<evidence type="ECO:0000313" key="6">
    <source>
        <dbReference type="Proteomes" id="UP000677611"/>
    </source>
</evidence>
<evidence type="ECO:0000259" key="4">
    <source>
        <dbReference type="Pfam" id="PF00892"/>
    </source>
</evidence>
<feature type="transmembrane region" description="Helical" evidence="3">
    <location>
        <begin position="269"/>
        <end position="287"/>
    </location>
</feature>
<feature type="transmembrane region" description="Helical" evidence="3">
    <location>
        <begin position="181"/>
        <end position="202"/>
    </location>
</feature>
<keyword evidence="3" id="KW-0812">Transmembrane</keyword>
<keyword evidence="3" id="KW-1133">Transmembrane helix</keyword>
<feature type="domain" description="EamA" evidence="4">
    <location>
        <begin position="152"/>
        <end position="284"/>
    </location>
</feature>
<dbReference type="Proteomes" id="UP000677611">
    <property type="component" value="Unassembled WGS sequence"/>
</dbReference>
<dbReference type="InterPro" id="IPR037185">
    <property type="entry name" value="EmrE-like"/>
</dbReference>
<feature type="transmembrane region" description="Helical" evidence="3">
    <location>
        <begin position="70"/>
        <end position="87"/>
    </location>
</feature>
<feature type="transmembrane region" description="Helical" evidence="3">
    <location>
        <begin position="42"/>
        <end position="58"/>
    </location>
</feature>
<organism evidence="5 6">
    <name type="scientific">Bacillus arachidis</name>
    <dbReference type="NCBI Taxonomy" id="2819290"/>
    <lineage>
        <taxon>Bacteria</taxon>
        <taxon>Bacillati</taxon>
        <taxon>Bacillota</taxon>
        <taxon>Bacilli</taxon>
        <taxon>Bacillales</taxon>
        <taxon>Bacillaceae</taxon>
        <taxon>Bacillus</taxon>
    </lineage>
</organism>
<protein>
    <submittedName>
        <fullName evidence="5">EamA family transporter</fullName>
    </submittedName>
</protein>
<keyword evidence="3" id="KW-0472">Membrane</keyword>
<dbReference type="InterPro" id="IPR000620">
    <property type="entry name" value="EamA_dom"/>
</dbReference>
<dbReference type="SUPFAM" id="SSF103481">
    <property type="entry name" value="Multidrug resistance efflux transporter EmrE"/>
    <property type="match status" value="2"/>
</dbReference>